<keyword evidence="7" id="KW-1185">Reference proteome</keyword>
<dbReference type="InterPro" id="IPR058644">
    <property type="entry name" value="Mtb12-like_C"/>
</dbReference>
<name>A0A7I9V419_9ACTN</name>
<dbReference type="Proteomes" id="UP000444960">
    <property type="component" value="Unassembled WGS sequence"/>
</dbReference>
<evidence type="ECO:0000256" key="2">
    <source>
        <dbReference type="ARBA" id="ARBA00093774"/>
    </source>
</evidence>
<feature type="domain" description="Low molecular weight antigen MTB12-like C-terminal" evidence="5">
    <location>
        <begin position="57"/>
        <end position="166"/>
    </location>
</feature>
<organism evidence="6 7">
    <name type="scientific">Gordonia spumicola</name>
    <dbReference type="NCBI Taxonomy" id="589161"/>
    <lineage>
        <taxon>Bacteria</taxon>
        <taxon>Bacillati</taxon>
        <taxon>Actinomycetota</taxon>
        <taxon>Actinomycetes</taxon>
        <taxon>Mycobacteriales</taxon>
        <taxon>Gordoniaceae</taxon>
        <taxon>Gordonia</taxon>
    </lineage>
</organism>
<feature type="signal peptide" evidence="4">
    <location>
        <begin position="1"/>
        <end position="24"/>
    </location>
</feature>
<evidence type="ECO:0000256" key="3">
    <source>
        <dbReference type="SAM" id="MobiDB-lite"/>
    </source>
</evidence>
<accession>A0A7I9V419</accession>
<dbReference type="Pfam" id="PF26580">
    <property type="entry name" value="Mtb12_C"/>
    <property type="match status" value="1"/>
</dbReference>
<evidence type="ECO:0000259" key="5">
    <source>
        <dbReference type="Pfam" id="PF26580"/>
    </source>
</evidence>
<reference evidence="7" key="1">
    <citation type="submission" date="2019-06" db="EMBL/GenBank/DDBJ databases">
        <title>Gordonia isolated from sludge of a wastewater treatment plant.</title>
        <authorList>
            <person name="Tamura T."/>
            <person name="Aoyama K."/>
            <person name="Kang Y."/>
            <person name="Saito S."/>
            <person name="Akiyama N."/>
            <person name="Yazawa K."/>
            <person name="Gonoi T."/>
            <person name="Mikami Y."/>
        </authorList>
    </citation>
    <scope>NUCLEOTIDE SEQUENCE [LARGE SCALE GENOMIC DNA]</scope>
    <source>
        <strain evidence="7">NBRC 107696</strain>
    </source>
</reference>
<comment type="similarity">
    <text evidence="2">Belongs to the MTB12 family.</text>
</comment>
<sequence length="168" mass="17195">MTFSTTFRRPLVAAVALAAGAAIALTGCSSDDSSDSATSTTAAESAASGTQAASELTVEQAQTTLRKALDSATPEAELDGVVQFTDPTVKTSLVEYNKAAAKGGYTPDIYTVKSVKVDGDKAAAVVAVKSPHAPAAIDMTFNFVKVDGTWKVASDAVTQLTSMMTQHG</sequence>
<evidence type="ECO:0000256" key="4">
    <source>
        <dbReference type="SAM" id="SignalP"/>
    </source>
</evidence>
<comment type="caution">
    <text evidence="6">The sequence shown here is derived from an EMBL/GenBank/DDBJ whole genome shotgun (WGS) entry which is preliminary data.</text>
</comment>
<protein>
    <recommendedName>
        <fullName evidence="5">Low molecular weight antigen MTB12-like C-terminal domain-containing protein</fullName>
    </recommendedName>
</protein>
<dbReference type="EMBL" id="BJOV01000001">
    <property type="protein sequence ID" value="GED99913.1"/>
    <property type="molecule type" value="Genomic_DNA"/>
</dbReference>
<feature type="compositionally biased region" description="Low complexity" evidence="3">
    <location>
        <begin position="28"/>
        <end position="54"/>
    </location>
</feature>
<keyword evidence="1 4" id="KW-0732">Signal</keyword>
<dbReference type="AlphaFoldDB" id="A0A7I9V419"/>
<dbReference type="OrthoDB" id="4381452at2"/>
<proteinExistence type="inferred from homology"/>
<gene>
    <name evidence="6" type="ORF">nbrc107696_03600</name>
</gene>
<evidence type="ECO:0000313" key="6">
    <source>
        <dbReference type="EMBL" id="GED99913.1"/>
    </source>
</evidence>
<dbReference type="Gene3D" id="3.10.450.50">
    <property type="match status" value="1"/>
</dbReference>
<evidence type="ECO:0000313" key="7">
    <source>
        <dbReference type="Proteomes" id="UP000444960"/>
    </source>
</evidence>
<evidence type="ECO:0000256" key="1">
    <source>
        <dbReference type="ARBA" id="ARBA00022729"/>
    </source>
</evidence>
<dbReference type="RefSeq" id="WP_161893854.1">
    <property type="nucleotide sequence ID" value="NZ_BJOV01000001.1"/>
</dbReference>
<feature type="region of interest" description="Disordered" evidence="3">
    <location>
        <begin position="28"/>
        <end position="57"/>
    </location>
</feature>
<feature type="chain" id="PRO_5038669236" description="Low molecular weight antigen MTB12-like C-terminal domain-containing protein" evidence="4">
    <location>
        <begin position="25"/>
        <end position="168"/>
    </location>
</feature>